<proteinExistence type="predicted"/>
<organism evidence="3 4">
    <name type="scientific">Striga asiatica</name>
    <name type="common">Asiatic witchweed</name>
    <name type="synonym">Buchnera asiatica</name>
    <dbReference type="NCBI Taxonomy" id="4170"/>
    <lineage>
        <taxon>Eukaryota</taxon>
        <taxon>Viridiplantae</taxon>
        <taxon>Streptophyta</taxon>
        <taxon>Embryophyta</taxon>
        <taxon>Tracheophyta</taxon>
        <taxon>Spermatophyta</taxon>
        <taxon>Magnoliopsida</taxon>
        <taxon>eudicotyledons</taxon>
        <taxon>Gunneridae</taxon>
        <taxon>Pentapetalae</taxon>
        <taxon>asterids</taxon>
        <taxon>lamiids</taxon>
        <taxon>Lamiales</taxon>
        <taxon>Orobanchaceae</taxon>
        <taxon>Buchnereae</taxon>
        <taxon>Striga</taxon>
    </lineage>
</organism>
<gene>
    <name evidence="3" type="ORF">STAS_13084</name>
</gene>
<protein>
    <submittedName>
        <fullName evidence="3">MADS-box transcription factor</fullName>
    </submittedName>
</protein>
<dbReference type="Proteomes" id="UP000325081">
    <property type="component" value="Unassembled WGS sequence"/>
</dbReference>
<name>A0A5A7PVR5_STRAF</name>
<dbReference type="InterPro" id="IPR002487">
    <property type="entry name" value="TF_Kbox"/>
</dbReference>
<evidence type="ECO:0000313" key="4">
    <source>
        <dbReference type="Proteomes" id="UP000325081"/>
    </source>
</evidence>
<keyword evidence="1" id="KW-0175">Coiled coil</keyword>
<dbReference type="GO" id="GO:0005634">
    <property type="term" value="C:nucleus"/>
    <property type="evidence" value="ECO:0007669"/>
    <property type="project" value="InterPro"/>
</dbReference>
<evidence type="ECO:0000259" key="2">
    <source>
        <dbReference type="PROSITE" id="PS51297"/>
    </source>
</evidence>
<evidence type="ECO:0000256" key="1">
    <source>
        <dbReference type="SAM" id="Coils"/>
    </source>
</evidence>
<accession>A0A5A7PVR5</accession>
<evidence type="ECO:0000313" key="3">
    <source>
        <dbReference type="EMBL" id="GER36728.1"/>
    </source>
</evidence>
<dbReference type="Pfam" id="PF01486">
    <property type="entry name" value="K-box"/>
    <property type="match status" value="1"/>
</dbReference>
<comment type="caution">
    <text evidence="3">The sequence shown here is derived from an EMBL/GenBank/DDBJ whole genome shotgun (WGS) entry which is preliminary data.</text>
</comment>
<keyword evidence="4" id="KW-1185">Reference proteome</keyword>
<dbReference type="EMBL" id="BKCP01005195">
    <property type="protein sequence ID" value="GER36728.1"/>
    <property type="molecule type" value="Genomic_DNA"/>
</dbReference>
<feature type="coiled-coil region" evidence="1">
    <location>
        <begin position="30"/>
        <end position="87"/>
    </location>
</feature>
<dbReference type="GO" id="GO:0003700">
    <property type="term" value="F:DNA-binding transcription factor activity"/>
    <property type="evidence" value="ECO:0007669"/>
    <property type="project" value="InterPro"/>
</dbReference>
<dbReference type="PROSITE" id="PS51297">
    <property type="entry name" value="K_BOX"/>
    <property type="match status" value="1"/>
</dbReference>
<reference evidence="4" key="1">
    <citation type="journal article" date="2019" name="Curr. Biol.">
        <title>Genome Sequence of Striga asiatica Provides Insight into the Evolution of Plant Parasitism.</title>
        <authorList>
            <person name="Yoshida S."/>
            <person name="Kim S."/>
            <person name="Wafula E.K."/>
            <person name="Tanskanen J."/>
            <person name="Kim Y.M."/>
            <person name="Honaas L."/>
            <person name="Yang Z."/>
            <person name="Spallek T."/>
            <person name="Conn C.E."/>
            <person name="Ichihashi Y."/>
            <person name="Cheong K."/>
            <person name="Cui S."/>
            <person name="Der J.P."/>
            <person name="Gundlach H."/>
            <person name="Jiao Y."/>
            <person name="Hori C."/>
            <person name="Ishida J.K."/>
            <person name="Kasahara H."/>
            <person name="Kiba T."/>
            <person name="Kim M.S."/>
            <person name="Koo N."/>
            <person name="Laohavisit A."/>
            <person name="Lee Y.H."/>
            <person name="Lumba S."/>
            <person name="McCourt P."/>
            <person name="Mortimer J.C."/>
            <person name="Mutuku J.M."/>
            <person name="Nomura T."/>
            <person name="Sasaki-Sekimoto Y."/>
            <person name="Seto Y."/>
            <person name="Wang Y."/>
            <person name="Wakatake T."/>
            <person name="Sakakibara H."/>
            <person name="Demura T."/>
            <person name="Yamaguchi S."/>
            <person name="Yoneyama K."/>
            <person name="Manabe R.I."/>
            <person name="Nelson D.C."/>
            <person name="Schulman A.H."/>
            <person name="Timko M.P."/>
            <person name="dePamphilis C.W."/>
            <person name="Choi D."/>
            <person name="Shirasu K."/>
        </authorList>
    </citation>
    <scope>NUCLEOTIDE SEQUENCE [LARGE SCALE GENOMIC DNA]</scope>
    <source>
        <strain evidence="4">cv. UVA1</strain>
    </source>
</reference>
<feature type="non-terminal residue" evidence="3">
    <location>
        <position position="1"/>
    </location>
</feature>
<sequence length="109" mass="13020">ARRTIQRYKQFCSEDFSGNDAANREQISQMESLYQDVTKLKAKHESLEVSHRHLLGEDLEQCSLKKLQSLEKQLLRTQSRARQFMTKKMLDQIKTLRKKVRHYSNTFFL</sequence>
<feature type="domain" description="K-box" evidence="2">
    <location>
        <begin position="30"/>
        <end position="109"/>
    </location>
</feature>
<dbReference type="AlphaFoldDB" id="A0A5A7PVR5"/>